<accession>A0A6J7PPB5</accession>
<reference evidence="2" key="1">
    <citation type="submission" date="2020-05" db="EMBL/GenBank/DDBJ databases">
        <authorList>
            <person name="Chiriac C."/>
            <person name="Salcher M."/>
            <person name="Ghai R."/>
            <person name="Kavagutti S V."/>
        </authorList>
    </citation>
    <scope>NUCLEOTIDE SEQUENCE</scope>
</reference>
<dbReference type="EMBL" id="CAFBPC010000131">
    <property type="protein sequence ID" value="CAB5006721.1"/>
    <property type="molecule type" value="Genomic_DNA"/>
</dbReference>
<feature type="domain" description="Metallo-beta-lactamase" evidence="1">
    <location>
        <begin position="41"/>
        <end position="242"/>
    </location>
</feature>
<dbReference type="SUPFAM" id="SSF56281">
    <property type="entry name" value="Metallo-hydrolase/oxidoreductase"/>
    <property type="match status" value="1"/>
</dbReference>
<dbReference type="AlphaFoldDB" id="A0A6J7PPB5"/>
<dbReference type="InterPro" id="IPR001279">
    <property type="entry name" value="Metallo-B-lactamas"/>
</dbReference>
<gene>
    <name evidence="2" type="ORF">UFOPK4057_00659</name>
</gene>
<evidence type="ECO:0000313" key="2">
    <source>
        <dbReference type="EMBL" id="CAB5006721.1"/>
    </source>
</evidence>
<proteinExistence type="predicted"/>
<dbReference type="PANTHER" id="PTHR42663">
    <property type="entry name" value="HYDROLASE C777.06C-RELATED-RELATED"/>
    <property type="match status" value="1"/>
</dbReference>
<dbReference type="Pfam" id="PF12706">
    <property type="entry name" value="Lactamase_B_2"/>
    <property type="match status" value="1"/>
</dbReference>
<evidence type="ECO:0000259" key="1">
    <source>
        <dbReference type="Pfam" id="PF12706"/>
    </source>
</evidence>
<sequence length="276" mass="29842">MLNVTFHGVRGSTPCHGPETAKYGGNTSCVAVQAEGQRPLLLDMGTGLRYFGKNFLATSPTPLDAVALVTHLHWDHIQGLPFFAPILQDGARLEVFGPVQEDGSSFASAVQNAIKQPTFPVGLHDLRGKFQFHDVADSVISIDGYQIISRLVPHIGPTVGYRIEFGGASIAYISDHQQPYDGSFAVPDGVRELVEGVDLLIHDAQYTMEEFADKAHWGHCTAEFAVGIGLACRAKRVALYHHDPDRTDDQLDATRACSASAGMEVFVAREGVTIAL</sequence>
<dbReference type="PANTHER" id="PTHR42663:SF4">
    <property type="entry name" value="SLL1036 PROTEIN"/>
    <property type="match status" value="1"/>
</dbReference>
<organism evidence="2">
    <name type="scientific">freshwater metagenome</name>
    <dbReference type="NCBI Taxonomy" id="449393"/>
    <lineage>
        <taxon>unclassified sequences</taxon>
        <taxon>metagenomes</taxon>
        <taxon>ecological metagenomes</taxon>
    </lineage>
</organism>
<dbReference type="CDD" id="cd07715">
    <property type="entry name" value="TaR3-like_MBL-fold"/>
    <property type="match status" value="1"/>
</dbReference>
<protein>
    <submittedName>
        <fullName evidence="2">Unannotated protein</fullName>
    </submittedName>
</protein>
<name>A0A6J7PPB5_9ZZZZ</name>
<dbReference type="Gene3D" id="3.60.15.10">
    <property type="entry name" value="Ribonuclease Z/Hydroxyacylglutathione hydrolase-like"/>
    <property type="match status" value="1"/>
</dbReference>
<dbReference type="InterPro" id="IPR036866">
    <property type="entry name" value="RibonucZ/Hydroxyglut_hydro"/>
</dbReference>